<keyword evidence="7" id="KW-1133">Transmembrane helix</keyword>
<feature type="transmembrane region" description="Helical" evidence="7">
    <location>
        <begin position="45"/>
        <end position="72"/>
    </location>
</feature>
<dbReference type="Gene3D" id="3.40.50.1820">
    <property type="entry name" value="alpha/beta hydrolase"/>
    <property type="match status" value="1"/>
</dbReference>
<evidence type="ECO:0000313" key="9">
    <source>
        <dbReference type="Proteomes" id="UP000714275"/>
    </source>
</evidence>
<dbReference type="InterPro" id="IPR029058">
    <property type="entry name" value="AB_hydrolase_fold"/>
</dbReference>
<comment type="similarity">
    <text evidence="1 6">Belongs to the peptidase S10 family.</text>
</comment>
<keyword evidence="2 6" id="KW-0121">Carboxypeptidase</keyword>
<dbReference type="PANTHER" id="PTHR11802">
    <property type="entry name" value="SERINE PROTEASE FAMILY S10 SERINE CARBOXYPEPTIDASE"/>
    <property type="match status" value="1"/>
</dbReference>
<evidence type="ECO:0000256" key="3">
    <source>
        <dbReference type="ARBA" id="ARBA00022670"/>
    </source>
</evidence>
<dbReference type="OrthoDB" id="443318at2759"/>
<accession>A0A9P7A2J7</accession>
<keyword evidence="4 6" id="KW-0378">Hydrolase</keyword>
<dbReference type="EC" id="3.4.16.-" evidence="6"/>
<sequence>MILNCIHVSANQPLTLAQVSLVVGPWYKRTRLTVTSSYLRKLSAFAAFVFLAMVSWSHAFVFAFVASFILLAKAQQTSGTPPSSWPQVYPGMPNGNYNPEWQDYFQVTENLPNVTWSLARNWAGNIPVQRAGHPNDTLFFWAFESEEGSLTSTSTDAPWGIWLNGGPGSSSLVGLLFENGPIKIQNDYSLFENQYAWNTVADYVWIDQPVGVGFGTADSTGYIFDEDQMAADFFGFLENLVKVFPGLAKRPLHLTGESYAGMYIPYITKAYFQMENPPVTLAKIAIGDGSIASGETFELLPVLSVLETYPQVIGYDTDVFEYFREQEALCGYDLALEYPQNGHFPTLTYTPGANPYTTGMSASGRYRARQGQFSKKLFLAEMEQRYNARLAKRSTSLSKHERMRARDAWKRDLAGRANGTIDAWYGCDVYDEMLDYAINFTFPWSLSKDSGGMFDVYNIPDALNPEAPMDGSVFLNNPQTRAAIHAPTSKDWAESIYYPFGNDYANGDPSLEPMAFLTDLATNATTHNVSVIIFSGNDDSLIPHLGSQITIQNTTFGGIQGFTRKPSTPWYNDNGEFAGIVHQERSWTYVLVDHAGHLVGNTNPQSGFVFMREFVFGSNQTGLVINTSSGSATVIGGEVSSLANEIMTGQAAIYYGSATTESTYYFPTATVEAWNAYVATATTAPVMVASARQPGSAASAQIGGTMALGSVVVVIMLFAL</sequence>
<keyword evidence="3 6" id="KW-0645">Protease</keyword>
<proteinExistence type="inferred from homology"/>
<dbReference type="PANTHER" id="PTHR11802:SF479">
    <property type="entry name" value="CARBOXYPEPTIDASE"/>
    <property type="match status" value="1"/>
</dbReference>
<keyword evidence="5" id="KW-0325">Glycoprotein</keyword>
<evidence type="ECO:0000256" key="2">
    <source>
        <dbReference type="ARBA" id="ARBA00022645"/>
    </source>
</evidence>
<evidence type="ECO:0000256" key="4">
    <source>
        <dbReference type="ARBA" id="ARBA00022801"/>
    </source>
</evidence>
<protein>
    <recommendedName>
        <fullName evidence="6">Carboxypeptidase</fullName>
        <ecNumber evidence="6">3.4.16.-</ecNumber>
    </recommendedName>
</protein>
<organism evidence="8 9">
    <name type="scientific">Suillus placidus</name>
    <dbReference type="NCBI Taxonomy" id="48579"/>
    <lineage>
        <taxon>Eukaryota</taxon>
        <taxon>Fungi</taxon>
        <taxon>Dikarya</taxon>
        <taxon>Basidiomycota</taxon>
        <taxon>Agaricomycotina</taxon>
        <taxon>Agaricomycetes</taxon>
        <taxon>Agaricomycetidae</taxon>
        <taxon>Boletales</taxon>
        <taxon>Suillineae</taxon>
        <taxon>Suillaceae</taxon>
        <taxon>Suillus</taxon>
    </lineage>
</organism>
<dbReference type="EMBL" id="JABBWD010000007">
    <property type="protein sequence ID" value="KAG1780913.1"/>
    <property type="molecule type" value="Genomic_DNA"/>
</dbReference>
<comment type="caution">
    <text evidence="8">The sequence shown here is derived from an EMBL/GenBank/DDBJ whole genome shotgun (WGS) entry which is preliminary data.</text>
</comment>
<dbReference type="Pfam" id="PF00450">
    <property type="entry name" value="Peptidase_S10"/>
    <property type="match status" value="2"/>
</dbReference>
<dbReference type="PRINTS" id="PR00724">
    <property type="entry name" value="CRBOXYPTASEC"/>
</dbReference>
<feature type="transmembrane region" description="Helical" evidence="7">
    <location>
        <begin position="700"/>
        <end position="719"/>
    </location>
</feature>
<evidence type="ECO:0000313" key="8">
    <source>
        <dbReference type="EMBL" id="KAG1780913.1"/>
    </source>
</evidence>
<gene>
    <name evidence="8" type="ORF">EV702DRAFT_683952</name>
</gene>
<dbReference type="GO" id="GO:0006508">
    <property type="term" value="P:proteolysis"/>
    <property type="evidence" value="ECO:0007669"/>
    <property type="project" value="UniProtKB-KW"/>
</dbReference>
<keyword evidence="7" id="KW-0472">Membrane</keyword>
<evidence type="ECO:0000256" key="7">
    <source>
        <dbReference type="SAM" id="Phobius"/>
    </source>
</evidence>
<reference evidence="8" key="1">
    <citation type="journal article" date="2020" name="New Phytol.">
        <title>Comparative genomics reveals dynamic genome evolution in host specialist ectomycorrhizal fungi.</title>
        <authorList>
            <person name="Lofgren L.A."/>
            <person name="Nguyen N.H."/>
            <person name="Vilgalys R."/>
            <person name="Ruytinx J."/>
            <person name="Liao H.L."/>
            <person name="Branco S."/>
            <person name="Kuo A."/>
            <person name="LaButti K."/>
            <person name="Lipzen A."/>
            <person name="Andreopoulos W."/>
            <person name="Pangilinan J."/>
            <person name="Riley R."/>
            <person name="Hundley H."/>
            <person name="Na H."/>
            <person name="Barry K."/>
            <person name="Grigoriev I.V."/>
            <person name="Stajich J.E."/>
            <person name="Kennedy P.G."/>
        </authorList>
    </citation>
    <scope>NUCLEOTIDE SEQUENCE</scope>
    <source>
        <strain evidence="8">DOB743</strain>
    </source>
</reference>
<evidence type="ECO:0000256" key="5">
    <source>
        <dbReference type="ARBA" id="ARBA00023180"/>
    </source>
</evidence>
<evidence type="ECO:0000256" key="6">
    <source>
        <dbReference type="RuleBase" id="RU361156"/>
    </source>
</evidence>
<dbReference type="InterPro" id="IPR018202">
    <property type="entry name" value="Ser_caboxypep_ser_AS"/>
</dbReference>
<dbReference type="AlphaFoldDB" id="A0A9P7A2J7"/>
<dbReference type="SUPFAM" id="SSF53474">
    <property type="entry name" value="alpha/beta-Hydrolases"/>
    <property type="match status" value="1"/>
</dbReference>
<keyword evidence="7" id="KW-0812">Transmembrane</keyword>
<dbReference type="PROSITE" id="PS00131">
    <property type="entry name" value="CARBOXYPEPT_SER_SER"/>
    <property type="match status" value="1"/>
</dbReference>
<evidence type="ECO:0000256" key="1">
    <source>
        <dbReference type="ARBA" id="ARBA00009431"/>
    </source>
</evidence>
<dbReference type="InterPro" id="IPR001563">
    <property type="entry name" value="Peptidase_S10"/>
</dbReference>
<dbReference type="Proteomes" id="UP000714275">
    <property type="component" value="Unassembled WGS sequence"/>
</dbReference>
<name>A0A9P7A2J7_9AGAM</name>
<keyword evidence="9" id="KW-1185">Reference proteome</keyword>
<dbReference type="GO" id="GO:0004185">
    <property type="term" value="F:serine-type carboxypeptidase activity"/>
    <property type="evidence" value="ECO:0007669"/>
    <property type="project" value="UniProtKB-UniRule"/>
</dbReference>